<organism evidence="1 2">
    <name type="scientific">Acaryochloris marina (strain MBIC 11017)</name>
    <dbReference type="NCBI Taxonomy" id="329726"/>
    <lineage>
        <taxon>Bacteria</taxon>
        <taxon>Bacillati</taxon>
        <taxon>Cyanobacteriota</taxon>
        <taxon>Cyanophyceae</taxon>
        <taxon>Acaryochloridales</taxon>
        <taxon>Acaryochloridaceae</taxon>
        <taxon>Acaryochloris</taxon>
    </lineage>
</organism>
<gene>
    <name evidence="1" type="ordered locus">AM1_6054</name>
</gene>
<dbReference type="Proteomes" id="UP000000268">
    <property type="component" value="Chromosome"/>
</dbReference>
<dbReference type="HOGENOM" id="CLU_3323261_0_0_3"/>
<dbReference type="AlphaFoldDB" id="B0C3P9"/>
<reference evidence="1 2" key="1">
    <citation type="journal article" date="2008" name="Proc. Natl. Acad. Sci. U.S.A.">
        <title>Niche adaptation and genome expansion in the chlorophyll d-producing cyanobacterium Acaryochloris marina.</title>
        <authorList>
            <person name="Swingley W.D."/>
            <person name="Chen M."/>
            <person name="Cheung P.C."/>
            <person name="Conrad A.L."/>
            <person name="Dejesa L.C."/>
            <person name="Hao J."/>
            <person name="Honchak B.M."/>
            <person name="Karbach L.E."/>
            <person name="Kurdoglu A."/>
            <person name="Lahiri S."/>
            <person name="Mastrian S.D."/>
            <person name="Miyashita H."/>
            <person name="Page L."/>
            <person name="Ramakrishna P."/>
            <person name="Satoh S."/>
            <person name="Sattley W.M."/>
            <person name="Shimada Y."/>
            <person name="Taylor H.L."/>
            <person name="Tomo T."/>
            <person name="Tsuchiya T."/>
            <person name="Wang Z.T."/>
            <person name="Raymond J."/>
            <person name="Mimuro M."/>
            <person name="Blankenship R.E."/>
            <person name="Touchman J.W."/>
        </authorList>
    </citation>
    <scope>NUCLEOTIDE SEQUENCE [LARGE SCALE GENOMIC DNA]</scope>
    <source>
        <strain evidence="2">MBIC 11017</strain>
    </source>
</reference>
<accession>B0C3P9</accession>
<name>B0C3P9_ACAM1</name>
<protein>
    <submittedName>
        <fullName evidence="1">Uncharacterized protein</fullName>
    </submittedName>
</protein>
<evidence type="ECO:0000313" key="2">
    <source>
        <dbReference type="Proteomes" id="UP000000268"/>
    </source>
</evidence>
<dbReference type="EMBL" id="CP000828">
    <property type="protein sequence ID" value="ABW30986.1"/>
    <property type="molecule type" value="Genomic_DNA"/>
</dbReference>
<evidence type="ECO:0000313" key="1">
    <source>
        <dbReference type="EMBL" id="ABW30986.1"/>
    </source>
</evidence>
<keyword evidence="2" id="KW-1185">Reference proteome</keyword>
<sequence>MNGVIGLQYADNLWANIEELVQIWFQGKFRLKRDLLFG</sequence>
<proteinExistence type="predicted"/>
<dbReference type="STRING" id="329726.AM1_6054"/>
<dbReference type="KEGG" id="amr:AM1_6054"/>